<dbReference type="PANTHER" id="PTHR33365">
    <property type="entry name" value="YALI0B05434P"/>
    <property type="match status" value="1"/>
</dbReference>
<dbReference type="GO" id="GO:0043386">
    <property type="term" value="P:mycotoxin biosynthetic process"/>
    <property type="evidence" value="ECO:0007669"/>
    <property type="project" value="InterPro"/>
</dbReference>
<evidence type="ECO:0000256" key="2">
    <source>
        <dbReference type="ARBA" id="ARBA00023002"/>
    </source>
</evidence>
<dbReference type="OrthoDB" id="3687641at2759"/>
<accession>A0A9P6CU95</accession>
<dbReference type="GO" id="GO:0016491">
    <property type="term" value="F:oxidoreductase activity"/>
    <property type="evidence" value="ECO:0007669"/>
    <property type="project" value="UniProtKB-KW"/>
</dbReference>
<comment type="similarity">
    <text evidence="3">Belongs to the ustYa family.</text>
</comment>
<dbReference type="Proteomes" id="UP000807469">
    <property type="component" value="Unassembled WGS sequence"/>
</dbReference>
<sequence>GLPVTMVLKSDTPVFLQVEESVHFNYSTKEASKEWAQGPPSGSGAFVLPEDHRAVFIATFHQYHCIETFAKELVDTNKTHWDHLRHCLNFLRQIILCRPDLTLEEGDFAERDFTRDRLGAIHTCRNWENTRAVANENSLAWLSSL</sequence>
<dbReference type="InterPro" id="IPR021765">
    <property type="entry name" value="UstYa-like"/>
</dbReference>
<dbReference type="EMBL" id="MU155215">
    <property type="protein sequence ID" value="KAF9479332.1"/>
    <property type="molecule type" value="Genomic_DNA"/>
</dbReference>
<gene>
    <name evidence="4" type="ORF">BDN70DRAFT_984122</name>
</gene>
<feature type="non-terminal residue" evidence="4">
    <location>
        <position position="1"/>
    </location>
</feature>
<dbReference type="AlphaFoldDB" id="A0A9P6CU95"/>
<comment type="caution">
    <text evidence="4">The sequence shown here is derived from an EMBL/GenBank/DDBJ whole genome shotgun (WGS) entry which is preliminary data.</text>
</comment>
<name>A0A9P6CU95_9AGAR</name>
<proteinExistence type="inferred from homology"/>
<comment type="pathway">
    <text evidence="1">Mycotoxin biosynthesis.</text>
</comment>
<evidence type="ECO:0000256" key="1">
    <source>
        <dbReference type="ARBA" id="ARBA00004685"/>
    </source>
</evidence>
<keyword evidence="2" id="KW-0560">Oxidoreductase</keyword>
<evidence type="ECO:0000256" key="3">
    <source>
        <dbReference type="ARBA" id="ARBA00035112"/>
    </source>
</evidence>
<evidence type="ECO:0000313" key="4">
    <source>
        <dbReference type="EMBL" id="KAF9479332.1"/>
    </source>
</evidence>
<organism evidence="4 5">
    <name type="scientific">Pholiota conissans</name>
    <dbReference type="NCBI Taxonomy" id="109636"/>
    <lineage>
        <taxon>Eukaryota</taxon>
        <taxon>Fungi</taxon>
        <taxon>Dikarya</taxon>
        <taxon>Basidiomycota</taxon>
        <taxon>Agaricomycotina</taxon>
        <taxon>Agaricomycetes</taxon>
        <taxon>Agaricomycetidae</taxon>
        <taxon>Agaricales</taxon>
        <taxon>Agaricineae</taxon>
        <taxon>Strophariaceae</taxon>
        <taxon>Pholiota</taxon>
    </lineage>
</organism>
<keyword evidence="5" id="KW-1185">Reference proteome</keyword>
<evidence type="ECO:0000313" key="5">
    <source>
        <dbReference type="Proteomes" id="UP000807469"/>
    </source>
</evidence>
<protein>
    <submittedName>
        <fullName evidence="4">Uncharacterized protein</fullName>
    </submittedName>
</protein>
<dbReference type="PANTHER" id="PTHR33365:SF11">
    <property type="entry name" value="TAT PATHWAY SIGNAL SEQUENCE"/>
    <property type="match status" value="1"/>
</dbReference>
<dbReference type="Pfam" id="PF11807">
    <property type="entry name" value="UstYa"/>
    <property type="match status" value="1"/>
</dbReference>
<reference evidence="4" key="1">
    <citation type="submission" date="2020-11" db="EMBL/GenBank/DDBJ databases">
        <authorList>
            <consortium name="DOE Joint Genome Institute"/>
            <person name="Ahrendt S."/>
            <person name="Riley R."/>
            <person name="Andreopoulos W."/>
            <person name="Labutti K."/>
            <person name="Pangilinan J."/>
            <person name="Ruiz-Duenas F.J."/>
            <person name="Barrasa J.M."/>
            <person name="Sanchez-Garcia M."/>
            <person name="Camarero S."/>
            <person name="Miyauchi S."/>
            <person name="Serrano A."/>
            <person name="Linde D."/>
            <person name="Babiker R."/>
            <person name="Drula E."/>
            <person name="Ayuso-Fernandez I."/>
            <person name="Pacheco R."/>
            <person name="Padilla G."/>
            <person name="Ferreira P."/>
            <person name="Barriuso J."/>
            <person name="Kellner H."/>
            <person name="Castanera R."/>
            <person name="Alfaro M."/>
            <person name="Ramirez L."/>
            <person name="Pisabarro A.G."/>
            <person name="Kuo A."/>
            <person name="Tritt A."/>
            <person name="Lipzen A."/>
            <person name="He G."/>
            <person name="Yan M."/>
            <person name="Ng V."/>
            <person name="Cullen D."/>
            <person name="Martin F."/>
            <person name="Rosso M.-N."/>
            <person name="Henrissat B."/>
            <person name="Hibbett D."/>
            <person name="Martinez A.T."/>
            <person name="Grigoriev I.V."/>
        </authorList>
    </citation>
    <scope>NUCLEOTIDE SEQUENCE</scope>
    <source>
        <strain evidence="4">CIRM-BRFM 674</strain>
    </source>
</reference>